<dbReference type="EMBL" id="JFHK01000033">
    <property type="protein sequence ID" value="OAA26578.1"/>
    <property type="molecule type" value="Genomic_DNA"/>
</dbReference>
<evidence type="ECO:0000313" key="4">
    <source>
        <dbReference type="Proteomes" id="UP000077339"/>
    </source>
</evidence>
<proteinExistence type="predicted"/>
<dbReference type="PANTHER" id="PTHR43674">
    <property type="entry name" value="NITRILASE C965.09-RELATED"/>
    <property type="match status" value="1"/>
</dbReference>
<sequence>MVSLDITAVQAAIEPNDYTSKKNMKRAFSKYLIDAKRQWSAKFHLAVFPEFLGTFLYPGLFSKINNPQGISKLLLRYVLGNFSFTSPNPFKGAFLKNAIFVERTYREVFSELAEQFNAYIIAPSIFLPEITFESAKGWHITKPNLYNMSYFFNPQGQLLAKIKKQRLTVLETKLIFSGDNEQPQIVTTAFGKVGVLICYDMFFQDIVQAIDVSGVNILAVPSCNFASWKEPTKYFPEKTQEQVWFLHGTIKAGERRENIRYIVNAMAVGKLGKDVAEGRSTIWKDGRLLEIAKSWNKPEVISAYVEI</sequence>
<dbReference type="OrthoDB" id="9811121at2"/>
<evidence type="ECO:0000313" key="3">
    <source>
        <dbReference type="EMBL" id="OAA26578.1"/>
    </source>
</evidence>
<dbReference type="PANTHER" id="PTHR43674:SF13">
    <property type="entry name" value="CN HYDROLASE DOMAIN-CONTAINING PROTEIN"/>
    <property type="match status" value="1"/>
</dbReference>
<dbReference type="InterPro" id="IPR036526">
    <property type="entry name" value="C-N_Hydrolase_sf"/>
</dbReference>
<dbReference type="AlphaFoldDB" id="A0A176JTI4"/>
<evidence type="ECO:0000256" key="1">
    <source>
        <dbReference type="ARBA" id="ARBA00022801"/>
    </source>
</evidence>
<dbReference type="GO" id="GO:0016811">
    <property type="term" value="F:hydrolase activity, acting on carbon-nitrogen (but not peptide) bonds, in linear amides"/>
    <property type="evidence" value="ECO:0007669"/>
    <property type="project" value="TreeGrafter"/>
</dbReference>
<accession>A0A176JTI4</accession>
<feature type="domain" description="CN hydrolase" evidence="2">
    <location>
        <begin position="9"/>
        <end position="307"/>
    </location>
</feature>
<dbReference type="Pfam" id="PF00795">
    <property type="entry name" value="CN_hydrolase"/>
    <property type="match status" value="1"/>
</dbReference>
<dbReference type="CDD" id="cd07197">
    <property type="entry name" value="nitrilase"/>
    <property type="match status" value="1"/>
</dbReference>
<protein>
    <recommendedName>
        <fullName evidence="2">CN hydrolase domain-containing protein</fullName>
    </recommendedName>
</protein>
<organism evidence="3 4">
    <name type="scientific">Kosmotoga arenicorallina S304</name>
    <dbReference type="NCBI Taxonomy" id="1453497"/>
    <lineage>
        <taxon>Bacteria</taxon>
        <taxon>Thermotogati</taxon>
        <taxon>Thermotogota</taxon>
        <taxon>Thermotogae</taxon>
        <taxon>Kosmotogales</taxon>
        <taxon>Kosmotogaceae</taxon>
        <taxon>Kosmotoga</taxon>
    </lineage>
</organism>
<dbReference type="Gene3D" id="3.60.110.10">
    <property type="entry name" value="Carbon-nitrogen hydrolase"/>
    <property type="match status" value="1"/>
</dbReference>
<keyword evidence="4" id="KW-1185">Reference proteome</keyword>
<dbReference type="PROSITE" id="PS50263">
    <property type="entry name" value="CN_HYDROLASE"/>
    <property type="match status" value="1"/>
</dbReference>
<gene>
    <name evidence="3" type="ORF">AT15_06370</name>
</gene>
<keyword evidence="1" id="KW-0378">Hydrolase</keyword>
<dbReference type="PATRIC" id="fig|1453497.3.peg.1273"/>
<dbReference type="STRING" id="1453497.AT15_06370"/>
<name>A0A176JTI4_9BACT</name>
<dbReference type="InterPro" id="IPR050345">
    <property type="entry name" value="Aliph_Amidase/BUP"/>
</dbReference>
<dbReference type="RefSeq" id="WP_068349166.1">
    <property type="nucleotide sequence ID" value="NZ_JFHK01000033.1"/>
</dbReference>
<dbReference type="Proteomes" id="UP000077339">
    <property type="component" value="Unassembled WGS sequence"/>
</dbReference>
<reference evidence="3 4" key="1">
    <citation type="submission" date="2014-02" db="EMBL/GenBank/DDBJ databases">
        <title>Kosmotoga genome sequencing.</title>
        <authorList>
            <person name="Pollo S.M."/>
            <person name="Charchuk R."/>
            <person name="Nesbo C.L."/>
        </authorList>
    </citation>
    <scope>NUCLEOTIDE SEQUENCE [LARGE SCALE GENOMIC DNA]</scope>
    <source>
        <strain evidence="3 4">S304</strain>
    </source>
</reference>
<dbReference type="InterPro" id="IPR003010">
    <property type="entry name" value="C-N_Hydrolase"/>
</dbReference>
<evidence type="ECO:0000259" key="2">
    <source>
        <dbReference type="PROSITE" id="PS50263"/>
    </source>
</evidence>
<comment type="caution">
    <text evidence="3">The sequence shown here is derived from an EMBL/GenBank/DDBJ whole genome shotgun (WGS) entry which is preliminary data.</text>
</comment>
<dbReference type="SUPFAM" id="SSF56317">
    <property type="entry name" value="Carbon-nitrogen hydrolase"/>
    <property type="match status" value="1"/>
</dbReference>